<keyword evidence="4" id="KW-1185">Reference proteome</keyword>
<feature type="compositionally biased region" description="Polar residues" evidence="1">
    <location>
        <begin position="11"/>
        <end position="26"/>
    </location>
</feature>
<dbReference type="Pfam" id="PF00226">
    <property type="entry name" value="DnaJ"/>
    <property type="match status" value="1"/>
</dbReference>
<sequence>MSLASAFEQLNIPNNAKPRSSSTATKQALKTLLNSSASTNAVENHDPNTHLRLVEEELKRLREDPYLALDLPCSATPTEIKKQYRKLSLEYHPDKTSAATGPIFQVINHAYNTLKDPALRLAYDQTRPAAPTDNFIPKARRRRSRPTFNSNKNSSNSSSSSSNSTNNQNSNSSSSNPPTSAHHAGADQPSFIDDGRNSKITSVTFSPSIVQVGANSFLNATSLLSVALPNTVRHIKSSAFKGCVNLHTINLSSVLETLGPYTFNGCANLRSINLPGTLTAIGPYCFSYCRLLNSINIPDAVVEFGSNAFSFCHELGLDKKIPLNDTALVIDSLRSKQQQQQQQEKESSETPKTK</sequence>
<evidence type="ECO:0000256" key="1">
    <source>
        <dbReference type="SAM" id="MobiDB-lite"/>
    </source>
</evidence>
<dbReference type="EMBL" id="BRXX01000072">
    <property type="protein sequence ID" value="GMH87514.1"/>
    <property type="molecule type" value="Genomic_DNA"/>
</dbReference>
<dbReference type="PROSITE" id="PS50076">
    <property type="entry name" value="DNAJ_2"/>
    <property type="match status" value="1"/>
</dbReference>
<dbReference type="PANTHER" id="PTHR24074">
    <property type="entry name" value="CO-CHAPERONE PROTEIN DJLA"/>
    <property type="match status" value="1"/>
</dbReference>
<dbReference type="InterPro" id="IPR026906">
    <property type="entry name" value="LRR_5"/>
</dbReference>
<dbReference type="AlphaFoldDB" id="A0A9W7ENU1"/>
<feature type="domain" description="J" evidence="2">
    <location>
        <begin position="64"/>
        <end position="127"/>
    </location>
</feature>
<dbReference type="InterPro" id="IPR032675">
    <property type="entry name" value="LRR_dom_sf"/>
</dbReference>
<feature type="region of interest" description="Disordered" evidence="1">
    <location>
        <begin position="334"/>
        <end position="354"/>
    </location>
</feature>
<accession>A0A9W7ENU1</accession>
<proteinExistence type="predicted"/>
<dbReference type="PRINTS" id="PR00625">
    <property type="entry name" value="JDOMAIN"/>
</dbReference>
<name>A0A9W7ENU1_9STRA</name>
<comment type="caution">
    <text evidence="3">The sequence shown here is derived from an EMBL/GenBank/DDBJ whole genome shotgun (WGS) entry which is preliminary data.</text>
</comment>
<dbReference type="InterPro" id="IPR018253">
    <property type="entry name" value="DnaJ_domain_CS"/>
</dbReference>
<evidence type="ECO:0000259" key="2">
    <source>
        <dbReference type="PROSITE" id="PS50076"/>
    </source>
</evidence>
<dbReference type="InterPro" id="IPR050817">
    <property type="entry name" value="DjlA_DnaK_co-chaperone"/>
</dbReference>
<evidence type="ECO:0000313" key="4">
    <source>
        <dbReference type="Proteomes" id="UP001165160"/>
    </source>
</evidence>
<dbReference type="SUPFAM" id="SSF46565">
    <property type="entry name" value="Chaperone J-domain"/>
    <property type="match status" value="1"/>
</dbReference>
<dbReference type="Gene3D" id="3.80.10.10">
    <property type="entry name" value="Ribonuclease Inhibitor"/>
    <property type="match status" value="1"/>
</dbReference>
<feature type="region of interest" description="Disordered" evidence="1">
    <location>
        <begin position="129"/>
        <end position="193"/>
    </location>
</feature>
<dbReference type="SMART" id="SM00271">
    <property type="entry name" value="DnaJ"/>
    <property type="match status" value="1"/>
</dbReference>
<dbReference type="InterPro" id="IPR036869">
    <property type="entry name" value="J_dom_sf"/>
</dbReference>
<organism evidence="3 4">
    <name type="scientific">Triparma verrucosa</name>
    <dbReference type="NCBI Taxonomy" id="1606542"/>
    <lineage>
        <taxon>Eukaryota</taxon>
        <taxon>Sar</taxon>
        <taxon>Stramenopiles</taxon>
        <taxon>Ochrophyta</taxon>
        <taxon>Bolidophyceae</taxon>
        <taxon>Parmales</taxon>
        <taxon>Triparmaceae</taxon>
        <taxon>Triparma</taxon>
    </lineage>
</organism>
<gene>
    <name evidence="3" type="ORF">TrVE_jg11604</name>
</gene>
<feature type="compositionally biased region" description="Low complexity" evidence="1">
    <location>
        <begin position="149"/>
        <end position="176"/>
    </location>
</feature>
<reference evidence="4" key="1">
    <citation type="journal article" date="2023" name="Commun. Biol.">
        <title>Genome analysis of Parmales, the sister group of diatoms, reveals the evolutionary specialization of diatoms from phago-mixotrophs to photoautotrophs.</title>
        <authorList>
            <person name="Ban H."/>
            <person name="Sato S."/>
            <person name="Yoshikawa S."/>
            <person name="Yamada K."/>
            <person name="Nakamura Y."/>
            <person name="Ichinomiya M."/>
            <person name="Sato N."/>
            <person name="Blanc-Mathieu R."/>
            <person name="Endo H."/>
            <person name="Kuwata A."/>
            <person name="Ogata H."/>
        </authorList>
    </citation>
    <scope>NUCLEOTIDE SEQUENCE [LARGE SCALE GENOMIC DNA]</scope>
    <source>
        <strain evidence="4">NIES 3699</strain>
    </source>
</reference>
<dbReference type="Proteomes" id="UP001165160">
    <property type="component" value="Unassembled WGS sequence"/>
</dbReference>
<evidence type="ECO:0000313" key="3">
    <source>
        <dbReference type="EMBL" id="GMH87514.1"/>
    </source>
</evidence>
<dbReference type="Gene3D" id="1.10.287.110">
    <property type="entry name" value="DnaJ domain"/>
    <property type="match status" value="1"/>
</dbReference>
<dbReference type="PROSITE" id="PS00636">
    <property type="entry name" value="DNAJ_1"/>
    <property type="match status" value="1"/>
</dbReference>
<feature type="region of interest" description="Disordered" evidence="1">
    <location>
        <begin position="1"/>
        <end position="26"/>
    </location>
</feature>
<dbReference type="Pfam" id="PF13306">
    <property type="entry name" value="LRR_5"/>
    <property type="match status" value="1"/>
</dbReference>
<dbReference type="CDD" id="cd06257">
    <property type="entry name" value="DnaJ"/>
    <property type="match status" value="1"/>
</dbReference>
<dbReference type="SUPFAM" id="SSF52058">
    <property type="entry name" value="L domain-like"/>
    <property type="match status" value="1"/>
</dbReference>
<dbReference type="InterPro" id="IPR001623">
    <property type="entry name" value="DnaJ_domain"/>
</dbReference>
<protein>
    <recommendedName>
        <fullName evidence="2">J domain-containing protein</fullName>
    </recommendedName>
</protein>
<feature type="compositionally biased region" description="Basic and acidic residues" evidence="1">
    <location>
        <begin position="343"/>
        <end position="354"/>
    </location>
</feature>